<keyword evidence="9 13" id="KW-0564">Palmitate</keyword>
<dbReference type="SUPFAM" id="SSF89392">
    <property type="entry name" value="Prokaryotic lipoproteins and lipoprotein localization factors"/>
    <property type="match status" value="1"/>
</dbReference>
<comment type="similarity">
    <text evidence="2 13">Belongs to the LolB family.</text>
</comment>
<accession>A0A7Z7HPK7</accession>
<keyword evidence="6 13" id="KW-0732">Signal</keyword>
<keyword evidence="12 13" id="KW-0449">Lipoprotein</keyword>
<dbReference type="HAMAP" id="MF_00233">
    <property type="entry name" value="LolB"/>
    <property type="match status" value="1"/>
</dbReference>
<dbReference type="GO" id="GO:0009279">
    <property type="term" value="C:cell outer membrane"/>
    <property type="evidence" value="ECO:0007669"/>
    <property type="project" value="UniProtKB-SubCell"/>
</dbReference>
<gene>
    <name evidence="13" type="primary">lolB</name>
    <name evidence="15" type="ORF">SDENCHOL_10424</name>
</gene>
<keyword evidence="7 13" id="KW-0653">Protein transport</keyword>
<keyword evidence="10 13" id="KW-0143">Chaperone</keyword>
<evidence type="ECO:0000256" key="5">
    <source>
        <dbReference type="ARBA" id="ARBA00022448"/>
    </source>
</evidence>
<evidence type="ECO:0000256" key="2">
    <source>
        <dbReference type="ARBA" id="ARBA00009696"/>
    </source>
</evidence>
<comment type="function">
    <text evidence="13">Plays a critical role in the incorporation of lipoproteins in the outer membrane after they are released by the LolA protein.</text>
</comment>
<dbReference type="CDD" id="cd16326">
    <property type="entry name" value="LolB"/>
    <property type="match status" value="1"/>
</dbReference>
<comment type="subunit">
    <text evidence="3 13">Monomer.</text>
</comment>
<evidence type="ECO:0000256" key="12">
    <source>
        <dbReference type="ARBA" id="ARBA00023288"/>
    </source>
</evidence>
<sequence>MAQRLSAIARILACACCAAGLLSACATLTDFDAAPTIERPARADITAFSIEGRLAVRHAAQRHAVNVYWQHRPEADELLLSGPLGQGVARLSRTADGARLQLADQRQFDAADWETLAEQLLGVALPLSALPRWILAQPAAVPLQNGAFDAAGRLQWQQADGWRIDYLDYESPSAQALPTLLELRHGETEVRLKIDAWQLDAAAVTATAAGNAS</sequence>
<keyword evidence="16" id="KW-1185">Reference proteome</keyword>
<evidence type="ECO:0000256" key="14">
    <source>
        <dbReference type="SAM" id="SignalP"/>
    </source>
</evidence>
<evidence type="ECO:0000256" key="8">
    <source>
        <dbReference type="ARBA" id="ARBA00023136"/>
    </source>
</evidence>
<evidence type="ECO:0000256" key="3">
    <source>
        <dbReference type="ARBA" id="ARBA00011245"/>
    </source>
</evidence>
<protein>
    <recommendedName>
        <fullName evidence="4 13">Outer-membrane lipoprotein LolB</fullName>
    </recommendedName>
</protein>
<keyword evidence="11 13" id="KW-0998">Cell outer membrane</keyword>
<proteinExistence type="inferred from homology"/>
<dbReference type="InterPro" id="IPR004565">
    <property type="entry name" value="OM_lipoprot_LolB"/>
</dbReference>
<evidence type="ECO:0000313" key="16">
    <source>
        <dbReference type="Proteomes" id="UP000242886"/>
    </source>
</evidence>
<keyword evidence="8 13" id="KW-0472">Membrane</keyword>
<dbReference type="AlphaFoldDB" id="A0A7Z7HPK7"/>
<dbReference type="GO" id="GO:0044874">
    <property type="term" value="P:lipoprotein localization to outer membrane"/>
    <property type="evidence" value="ECO:0007669"/>
    <property type="project" value="UniProtKB-UniRule"/>
</dbReference>
<organism evidence="15 16">
    <name type="scientific">Sterolibacterium denitrificans</name>
    <dbReference type="NCBI Taxonomy" id="157592"/>
    <lineage>
        <taxon>Bacteria</taxon>
        <taxon>Pseudomonadati</taxon>
        <taxon>Pseudomonadota</taxon>
        <taxon>Betaproteobacteria</taxon>
        <taxon>Nitrosomonadales</taxon>
        <taxon>Sterolibacteriaceae</taxon>
        <taxon>Sterolibacterium</taxon>
    </lineage>
</organism>
<dbReference type="RefSeq" id="WP_154715830.1">
    <property type="nucleotide sequence ID" value="NZ_LT837803.1"/>
</dbReference>
<evidence type="ECO:0000256" key="10">
    <source>
        <dbReference type="ARBA" id="ARBA00023186"/>
    </source>
</evidence>
<evidence type="ECO:0000256" key="9">
    <source>
        <dbReference type="ARBA" id="ARBA00023139"/>
    </source>
</evidence>
<evidence type="ECO:0000256" key="4">
    <source>
        <dbReference type="ARBA" id="ARBA00016202"/>
    </source>
</evidence>
<evidence type="ECO:0000256" key="6">
    <source>
        <dbReference type="ARBA" id="ARBA00022729"/>
    </source>
</evidence>
<reference evidence="15" key="1">
    <citation type="submission" date="2017-03" db="EMBL/GenBank/DDBJ databases">
        <authorList>
            <consortium name="AG Boll"/>
        </authorList>
    </citation>
    <scope>NUCLEOTIDE SEQUENCE [LARGE SCALE GENOMIC DNA]</scope>
    <source>
        <strain evidence="15">Chol</strain>
    </source>
</reference>
<dbReference type="GO" id="GO:0015031">
    <property type="term" value="P:protein transport"/>
    <property type="evidence" value="ECO:0007669"/>
    <property type="project" value="UniProtKB-KW"/>
</dbReference>
<dbReference type="InterPro" id="IPR029046">
    <property type="entry name" value="LolA/LolB/LppX"/>
</dbReference>
<dbReference type="NCBIfam" id="TIGR00548">
    <property type="entry name" value="lolB"/>
    <property type="match status" value="1"/>
</dbReference>
<feature type="chain" id="PRO_5030855639" description="Outer-membrane lipoprotein LolB" evidence="14">
    <location>
        <begin position="27"/>
        <end position="213"/>
    </location>
</feature>
<evidence type="ECO:0000256" key="13">
    <source>
        <dbReference type="HAMAP-Rule" id="MF_00233"/>
    </source>
</evidence>
<dbReference type="Gene3D" id="2.50.20.10">
    <property type="entry name" value="Lipoprotein localisation LolA/LolB/LppX"/>
    <property type="match status" value="1"/>
</dbReference>
<dbReference type="Proteomes" id="UP000242886">
    <property type="component" value="Chromosome SDENCHOL"/>
</dbReference>
<dbReference type="Pfam" id="PF03550">
    <property type="entry name" value="LolB"/>
    <property type="match status" value="1"/>
</dbReference>
<dbReference type="EMBL" id="LT837803">
    <property type="protein sequence ID" value="SMB21884.1"/>
    <property type="molecule type" value="Genomic_DNA"/>
</dbReference>
<evidence type="ECO:0000256" key="11">
    <source>
        <dbReference type="ARBA" id="ARBA00023237"/>
    </source>
</evidence>
<name>A0A7Z7HPK7_9PROT</name>
<keyword evidence="5 13" id="KW-0813">Transport</keyword>
<dbReference type="PROSITE" id="PS51257">
    <property type="entry name" value="PROKAR_LIPOPROTEIN"/>
    <property type="match status" value="1"/>
</dbReference>
<feature type="signal peptide" evidence="14">
    <location>
        <begin position="1"/>
        <end position="26"/>
    </location>
</feature>
<evidence type="ECO:0000313" key="15">
    <source>
        <dbReference type="EMBL" id="SMB21884.1"/>
    </source>
</evidence>
<evidence type="ECO:0000256" key="7">
    <source>
        <dbReference type="ARBA" id="ARBA00022927"/>
    </source>
</evidence>
<evidence type="ECO:0000256" key="1">
    <source>
        <dbReference type="ARBA" id="ARBA00004459"/>
    </source>
</evidence>
<comment type="subcellular location">
    <subcellularLocation>
        <location evidence="1 13">Cell outer membrane</location>
        <topology evidence="1 13">Lipid-anchor</topology>
    </subcellularLocation>
</comment>